<comment type="caution">
    <text evidence="3">The sequence shown here is derived from an EMBL/GenBank/DDBJ whole genome shotgun (WGS) entry which is preliminary data.</text>
</comment>
<feature type="compositionally biased region" description="Basic residues" evidence="1">
    <location>
        <begin position="59"/>
        <end position="75"/>
    </location>
</feature>
<dbReference type="GO" id="GO:0003700">
    <property type="term" value="F:DNA-binding transcription factor activity"/>
    <property type="evidence" value="ECO:0007669"/>
    <property type="project" value="InterPro"/>
</dbReference>
<dbReference type="EMBL" id="JAODAN010000007">
    <property type="protein sequence ID" value="KAK1922940.1"/>
    <property type="molecule type" value="Genomic_DNA"/>
</dbReference>
<feature type="region of interest" description="Disordered" evidence="1">
    <location>
        <begin position="1"/>
        <end position="75"/>
    </location>
</feature>
<evidence type="ECO:0000313" key="4">
    <source>
        <dbReference type="Proteomes" id="UP001182556"/>
    </source>
</evidence>
<name>A0AAD9CWK9_PAPLA</name>
<proteinExistence type="predicted"/>
<accession>A0AAD9CWK9</accession>
<feature type="compositionally biased region" description="Polar residues" evidence="1">
    <location>
        <begin position="1"/>
        <end position="23"/>
    </location>
</feature>
<dbReference type="InterPro" id="IPR004827">
    <property type="entry name" value="bZIP"/>
</dbReference>
<organism evidence="3 4">
    <name type="scientific">Papiliotrema laurentii</name>
    <name type="common">Cryptococcus laurentii</name>
    <dbReference type="NCBI Taxonomy" id="5418"/>
    <lineage>
        <taxon>Eukaryota</taxon>
        <taxon>Fungi</taxon>
        <taxon>Dikarya</taxon>
        <taxon>Basidiomycota</taxon>
        <taxon>Agaricomycotina</taxon>
        <taxon>Tremellomycetes</taxon>
        <taxon>Tremellales</taxon>
        <taxon>Rhynchogastremaceae</taxon>
        <taxon>Papiliotrema</taxon>
    </lineage>
</organism>
<dbReference type="SUPFAM" id="SSF57959">
    <property type="entry name" value="Leucine zipper domain"/>
    <property type="match status" value="1"/>
</dbReference>
<reference evidence="3" key="1">
    <citation type="submission" date="2023-02" db="EMBL/GenBank/DDBJ databases">
        <title>Identification and recombinant expression of a fungal hydrolase from Papiliotrema laurentii that hydrolyzes apple cutin and clears colloidal polyester polyurethane.</title>
        <authorList>
            <consortium name="DOE Joint Genome Institute"/>
            <person name="Roman V.A."/>
            <person name="Bojanowski C."/>
            <person name="Crable B.R."/>
            <person name="Wagner D.N."/>
            <person name="Hung C.S."/>
            <person name="Nadeau L.J."/>
            <person name="Schratz L."/>
            <person name="Haridas S."/>
            <person name="Pangilinan J."/>
            <person name="Lipzen A."/>
            <person name="Na H."/>
            <person name="Yan M."/>
            <person name="Ng V."/>
            <person name="Grigoriev I.V."/>
            <person name="Spatafora J.W."/>
            <person name="Barlow D."/>
            <person name="Biffinger J."/>
            <person name="Kelley-Loughnane N."/>
            <person name="Varaljay V.A."/>
            <person name="Crookes-Goodson W.J."/>
        </authorList>
    </citation>
    <scope>NUCLEOTIDE SEQUENCE</scope>
    <source>
        <strain evidence="3">5307AH</strain>
    </source>
</reference>
<gene>
    <name evidence="3" type="ORF">DB88DRAFT_473590</name>
</gene>
<protein>
    <recommendedName>
        <fullName evidence="2">BZIP domain-containing protein</fullName>
    </recommendedName>
</protein>
<evidence type="ECO:0000256" key="1">
    <source>
        <dbReference type="SAM" id="MobiDB-lite"/>
    </source>
</evidence>
<dbReference type="PROSITE" id="PS00036">
    <property type="entry name" value="BZIP_BASIC"/>
    <property type="match status" value="1"/>
</dbReference>
<feature type="region of interest" description="Disordered" evidence="1">
    <location>
        <begin position="97"/>
        <end position="325"/>
    </location>
</feature>
<feature type="compositionally biased region" description="Gly residues" evidence="1">
    <location>
        <begin position="41"/>
        <end position="51"/>
    </location>
</feature>
<dbReference type="InterPro" id="IPR046347">
    <property type="entry name" value="bZIP_sf"/>
</dbReference>
<feature type="compositionally biased region" description="Basic and acidic residues" evidence="1">
    <location>
        <begin position="130"/>
        <end position="140"/>
    </location>
</feature>
<feature type="compositionally biased region" description="Low complexity" evidence="1">
    <location>
        <begin position="207"/>
        <end position="221"/>
    </location>
</feature>
<dbReference type="CDD" id="cd14688">
    <property type="entry name" value="bZIP_YAP"/>
    <property type="match status" value="1"/>
</dbReference>
<keyword evidence="4" id="KW-1185">Reference proteome</keyword>
<feature type="domain" description="BZIP" evidence="2">
    <location>
        <begin position="57"/>
        <end position="70"/>
    </location>
</feature>
<dbReference type="Proteomes" id="UP001182556">
    <property type="component" value="Unassembled WGS sequence"/>
</dbReference>
<sequence>MAGSTATASSIVNHTPTSGTKASNGIAANGMNSTNPSLAGGLSGMGGLGGLEDGDNRTRNAKAQRRHREKRKAHLKALEESVQVLTAQLEDARRQLGQAAYFSQNGQRPPGTPLSPSGKDSSQLAAENAYLRDENADLRRQLYSYRATYGHPPPPPPDGVKDAPWTEVKSEQTGFAYPQPGGPGGASPRRHRGSGGEVGQAHENSVPSTADGPSSASSSTSYPPPIDHFGPMHQRPRSRVMSSGSAPGASPYLQSDPRGMDSRYPGPPMRYEAQSGMYSAPPPHSVPRYDVPQSHSHPYAPRNDGHDAVAWPPEVSPTISFHDFR</sequence>
<feature type="compositionally biased region" description="Polar residues" evidence="1">
    <location>
        <begin position="114"/>
        <end position="125"/>
    </location>
</feature>
<dbReference type="AlphaFoldDB" id="A0AAD9CWK9"/>
<evidence type="ECO:0000259" key="2">
    <source>
        <dbReference type="PROSITE" id="PS00036"/>
    </source>
</evidence>
<evidence type="ECO:0000313" key="3">
    <source>
        <dbReference type="EMBL" id="KAK1922940.1"/>
    </source>
</evidence>